<reference evidence="6" key="1">
    <citation type="journal article" date="2021" name="PeerJ">
        <title>Extensive microbial diversity within the chicken gut microbiome revealed by metagenomics and culture.</title>
        <authorList>
            <person name="Gilroy R."/>
            <person name="Ravi A."/>
            <person name="Getino M."/>
            <person name="Pursley I."/>
            <person name="Horton D.L."/>
            <person name="Alikhan N.F."/>
            <person name="Baker D."/>
            <person name="Gharbi K."/>
            <person name="Hall N."/>
            <person name="Watson M."/>
            <person name="Adriaenssens E.M."/>
            <person name="Foster-Nyarko E."/>
            <person name="Jarju S."/>
            <person name="Secka A."/>
            <person name="Antonio M."/>
            <person name="Oren A."/>
            <person name="Chaudhuri R.R."/>
            <person name="La Ragione R."/>
            <person name="Hildebrand F."/>
            <person name="Pallen M.J."/>
        </authorList>
    </citation>
    <scope>NUCLEOTIDE SEQUENCE</scope>
    <source>
        <strain evidence="6">1345</strain>
    </source>
</reference>
<reference evidence="6" key="2">
    <citation type="submission" date="2021-04" db="EMBL/GenBank/DDBJ databases">
        <authorList>
            <person name="Gilroy R."/>
        </authorList>
    </citation>
    <scope>NUCLEOTIDE SEQUENCE</scope>
    <source>
        <strain evidence="6">1345</strain>
    </source>
</reference>
<proteinExistence type="predicted"/>
<evidence type="ECO:0000313" key="7">
    <source>
        <dbReference type="Proteomes" id="UP000886750"/>
    </source>
</evidence>
<keyword evidence="2 5" id="KW-0812">Transmembrane</keyword>
<gene>
    <name evidence="6" type="ORF">H9729_00395</name>
</gene>
<sequence>MNKVYKKEIALGLRPFVYALLGAAVGAAVGAAAGLFGAGVDFFSSFGMEHFELYVWFLPAVGVLTAAMLRRWGDPSTGMRAVFEVSRGERERFELRSAAFQYAGAWSAHLFCASVGREGAGIQIGAALGCNIGRRVPLRGADKILLVAGMAAGFSALFGTPACALFFALEVTVVGGLHLRALIASLFASYASYFVSRLCGLTHISVEFSLAASFDLSLVFRLFALGALCGLAGFVFCVFRKYIADFFRYSVKNEYIRAFFAAVLLACLLFLSSGRYSGLGTNLIGLALSGGQVYWYDWLVKMLFTAAFLSAGFLGGEVTTLFAAGACLGAAVGPWLGIPPQAAACLGYAAVFGAATNTLITPVILGCELFGGASLPFMAIVCVAAYLFNFGKSVYNQKIREDIAAKIIHRLQKKPRLPLPEPLYKRAHLPAYGPLR</sequence>
<dbReference type="Pfam" id="PF00654">
    <property type="entry name" value="Voltage_CLC"/>
    <property type="match status" value="1"/>
</dbReference>
<comment type="caution">
    <text evidence="6">The sequence shown here is derived from an EMBL/GenBank/DDBJ whole genome shotgun (WGS) entry which is preliminary data.</text>
</comment>
<evidence type="ECO:0000256" key="5">
    <source>
        <dbReference type="SAM" id="Phobius"/>
    </source>
</evidence>
<feature type="transmembrane region" description="Helical" evidence="5">
    <location>
        <begin position="51"/>
        <end position="69"/>
    </location>
</feature>
<dbReference type="InterPro" id="IPR001807">
    <property type="entry name" value="ClC"/>
</dbReference>
<feature type="transmembrane region" description="Helical" evidence="5">
    <location>
        <begin position="345"/>
        <end position="364"/>
    </location>
</feature>
<organism evidence="6 7">
    <name type="scientific">Candidatus Borkfalkia excrementigallinarum</name>
    <dbReference type="NCBI Taxonomy" id="2838506"/>
    <lineage>
        <taxon>Bacteria</taxon>
        <taxon>Bacillati</taxon>
        <taxon>Bacillota</taxon>
        <taxon>Clostridia</taxon>
        <taxon>Christensenellales</taxon>
        <taxon>Christensenellaceae</taxon>
        <taxon>Candidatus Borkfalkia</taxon>
    </lineage>
</organism>
<dbReference type="InterPro" id="IPR014743">
    <property type="entry name" value="Cl-channel_core"/>
</dbReference>
<keyword evidence="4 5" id="KW-0472">Membrane</keyword>
<comment type="subcellular location">
    <subcellularLocation>
        <location evidence="1">Membrane</location>
        <topology evidence="1">Multi-pass membrane protein</topology>
    </subcellularLocation>
</comment>
<protein>
    <submittedName>
        <fullName evidence="6">Chloride channel protein</fullName>
    </submittedName>
</protein>
<dbReference type="SUPFAM" id="SSF81340">
    <property type="entry name" value="Clc chloride channel"/>
    <property type="match status" value="1"/>
</dbReference>
<dbReference type="AlphaFoldDB" id="A0A9D1ZY10"/>
<dbReference type="GO" id="GO:0015108">
    <property type="term" value="F:chloride transmembrane transporter activity"/>
    <property type="evidence" value="ECO:0007669"/>
    <property type="project" value="InterPro"/>
</dbReference>
<accession>A0A9D1ZY10</accession>
<dbReference type="EMBL" id="DXCQ01000003">
    <property type="protein sequence ID" value="HIY96129.1"/>
    <property type="molecule type" value="Genomic_DNA"/>
</dbReference>
<dbReference type="PANTHER" id="PTHR43427">
    <property type="entry name" value="CHLORIDE CHANNEL PROTEIN CLC-E"/>
    <property type="match status" value="1"/>
</dbReference>
<dbReference type="Gene3D" id="1.10.3080.10">
    <property type="entry name" value="Clc chloride channel"/>
    <property type="match status" value="1"/>
</dbReference>
<evidence type="ECO:0000256" key="1">
    <source>
        <dbReference type="ARBA" id="ARBA00004141"/>
    </source>
</evidence>
<dbReference type="GO" id="GO:0016020">
    <property type="term" value="C:membrane"/>
    <property type="evidence" value="ECO:0007669"/>
    <property type="project" value="UniProtKB-SubCell"/>
</dbReference>
<dbReference type="Proteomes" id="UP000886750">
    <property type="component" value="Unassembled WGS sequence"/>
</dbReference>
<feature type="transmembrane region" description="Helical" evidence="5">
    <location>
        <begin position="255"/>
        <end position="272"/>
    </location>
</feature>
<feature type="transmembrane region" description="Helical" evidence="5">
    <location>
        <begin position="144"/>
        <end position="169"/>
    </location>
</feature>
<feature type="transmembrane region" description="Helical" evidence="5">
    <location>
        <begin position="181"/>
        <end position="206"/>
    </location>
</feature>
<feature type="transmembrane region" description="Helical" evidence="5">
    <location>
        <begin position="218"/>
        <end position="243"/>
    </location>
</feature>
<feature type="transmembrane region" description="Helical" evidence="5">
    <location>
        <begin position="16"/>
        <end position="39"/>
    </location>
</feature>
<feature type="transmembrane region" description="Helical" evidence="5">
    <location>
        <begin position="370"/>
        <end position="390"/>
    </location>
</feature>
<evidence type="ECO:0000256" key="2">
    <source>
        <dbReference type="ARBA" id="ARBA00022692"/>
    </source>
</evidence>
<feature type="transmembrane region" description="Helical" evidence="5">
    <location>
        <begin position="320"/>
        <end position="338"/>
    </location>
</feature>
<evidence type="ECO:0000313" key="6">
    <source>
        <dbReference type="EMBL" id="HIY96129.1"/>
    </source>
</evidence>
<dbReference type="PANTHER" id="PTHR43427:SF12">
    <property type="entry name" value="CHLORIDE TRANSPORTER"/>
    <property type="match status" value="1"/>
</dbReference>
<evidence type="ECO:0000256" key="4">
    <source>
        <dbReference type="ARBA" id="ARBA00023136"/>
    </source>
</evidence>
<keyword evidence="3 5" id="KW-1133">Transmembrane helix</keyword>
<name>A0A9D1ZY10_9FIRM</name>
<evidence type="ECO:0000256" key="3">
    <source>
        <dbReference type="ARBA" id="ARBA00022989"/>
    </source>
</evidence>
<dbReference type="InterPro" id="IPR050368">
    <property type="entry name" value="ClC-type_chloride_channel"/>
</dbReference>